<sequence length="129" mass="15095">MRKNIILLIARHFWTSIFKSKILYTLFGVIIILLFYAAYSGVSYHDQNHFRTEHQEMARQSWEANPDKHPHRMAHFGTFAFRIKYPLSIFDFGIESYTGNAIFLEAHKQNMVNFSDAGFSTGLLRFGEL</sequence>
<protein>
    <submittedName>
        <fullName evidence="2">ABC transporter permease</fullName>
    </submittedName>
</protein>
<organism evidence="2 3">
    <name type="scientific">Marivirga lumbricoides</name>
    <dbReference type="NCBI Taxonomy" id="1046115"/>
    <lineage>
        <taxon>Bacteria</taxon>
        <taxon>Pseudomonadati</taxon>
        <taxon>Bacteroidota</taxon>
        <taxon>Cytophagia</taxon>
        <taxon>Cytophagales</taxon>
        <taxon>Marivirgaceae</taxon>
        <taxon>Marivirga</taxon>
    </lineage>
</organism>
<dbReference type="AlphaFoldDB" id="A0A2T4DE04"/>
<accession>A0A2T4DE04</accession>
<evidence type="ECO:0000313" key="3">
    <source>
        <dbReference type="Proteomes" id="UP000240608"/>
    </source>
</evidence>
<proteinExistence type="predicted"/>
<feature type="transmembrane region" description="Helical" evidence="1">
    <location>
        <begin position="21"/>
        <end position="39"/>
    </location>
</feature>
<evidence type="ECO:0000313" key="2">
    <source>
        <dbReference type="EMBL" id="PTB91957.1"/>
    </source>
</evidence>
<dbReference type="Proteomes" id="UP000240608">
    <property type="component" value="Unassembled WGS sequence"/>
</dbReference>
<feature type="non-terminal residue" evidence="2">
    <location>
        <position position="129"/>
    </location>
</feature>
<reference evidence="2 3" key="1">
    <citation type="submission" date="2018-03" db="EMBL/GenBank/DDBJ databases">
        <title>Cross-interface Injection: A General Nanoliter Liquid Handling Method Applied to Single Cells Genome Amplification Automated Nanoliter Liquid Handling Applied to Single Cell Multiple Displacement Amplification.</title>
        <authorList>
            <person name="Yun J."/>
            <person name="Xu P."/>
            <person name="Xu J."/>
            <person name="Dai X."/>
            <person name="Wang Y."/>
            <person name="Zheng X."/>
            <person name="Cao C."/>
            <person name="Yi Q."/>
            <person name="Zhu Y."/>
            <person name="Wang L."/>
            <person name="Dong Z."/>
            <person name="Huang Y."/>
            <person name="Huang L."/>
            <person name="Du W."/>
        </authorList>
    </citation>
    <scope>NUCLEOTIDE SEQUENCE [LARGE SCALE GENOMIC DNA]</scope>
    <source>
        <strain evidence="2 3">Z-D1-2</strain>
    </source>
</reference>
<evidence type="ECO:0000256" key="1">
    <source>
        <dbReference type="SAM" id="Phobius"/>
    </source>
</evidence>
<keyword evidence="1" id="KW-0472">Membrane</keyword>
<name>A0A2T4DE04_9BACT</name>
<keyword evidence="1" id="KW-0812">Transmembrane</keyword>
<keyword evidence="1" id="KW-1133">Transmembrane helix</keyword>
<dbReference type="EMBL" id="PYVU01000283">
    <property type="protein sequence ID" value="PTB91957.1"/>
    <property type="molecule type" value="Genomic_DNA"/>
</dbReference>
<comment type="caution">
    <text evidence="2">The sequence shown here is derived from an EMBL/GenBank/DDBJ whole genome shotgun (WGS) entry which is preliminary data.</text>
</comment>
<gene>
    <name evidence="2" type="ORF">C9994_14705</name>
</gene>